<feature type="binding site" evidence="3">
    <location>
        <begin position="363"/>
        <end position="367"/>
    </location>
    <ligand>
        <name>ATP</name>
        <dbReference type="ChEBI" id="CHEBI:30616"/>
    </ligand>
</feature>
<dbReference type="Pfam" id="PF23139">
    <property type="entry name" value="OB_YrrC"/>
    <property type="match status" value="1"/>
</dbReference>
<keyword evidence="3" id="KW-0238">DNA-binding</keyword>
<evidence type="ECO:0000313" key="6">
    <source>
        <dbReference type="Proteomes" id="UP000582643"/>
    </source>
</evidence>
<keyword evidence="3" id="KW-0347">Helicase</keyword>
<keyword evidence="3" id="KW-0413">Isomerase</keyword>
<dbReference type="Pfam" id="PF14520">
    <property type="entry name" value="HHH_5"/>
    <property type="match status" value="1"/>
</dbReference>
<keyword evidence="2 3" id="KW-0067">ATP-binding</keyword>
<dbReference type="NCBIfam" id="TIGR01448">
    <property type="entry name" value="recD_rel"/>
    <property type="match status" value="1"/>
</dbReference>
<dbReference type="Pfam" id="PF18335">
    <property type="entry name" value="SH3_13"/>
    <property type="match status" value="1"/>
</dbReference>
<dbReference type="InterPro" id="IPR055446">
    <property type="entry name" value="RecD2_N_OB"/>
</dbReference>
<keyword evidence="1 3" id="KW-0547">Nucleotide-binding</keyword>
<dbReference type="PANTHER" id="PTHR43788:SF6">
    <property type="entry name" value="DNA HELICASE B"/>
    <property type="match status" value="1"/>
</dbReference>
<dbReference type="EMBL" id="JACHJY010000001">
    <property type="protein sequence ID" value="MBB4979342.1"/>
    <property type="molecule type" value="Genomic_DNA"/>
</dbReference>
<protein>
    <recommendedName>
        <fullName evidence="3">ATP-dependent RecD2 DNA helicase</fullName>
        <ecNumber evidence="3">5.6.2.3</ecNumber>
    </recommendedName>
    <alternativeName>
        <fullName evidence="3">DNA 5'-3' helicase subunit RecD2</fullName>
    </alternativeName>
</protein>
<dbReference type="GO" id="GO:0043139">
    <property type="term" value="F:5'-3' DNA helicase activity"/>
    <property type="evidence" value="ECO:0007669"/>
    <property type="project" value="UniProtKB-UniRule"/>
</dbReference>
<evidence type="ECO:0000259" key="4">
    <source>
        <dbReference type="SMART" id="SM00382"/>
    </source>
</evidence>
<dbReference type="GO" id="GO:0006310">
    <property type="term" value="P:DNA recombination"/>
    <property type="evidence" value="ECO:0007669"/>
    <property type="project" value="InterPro"/>
</dbReference>
<sequence>MSNDGRGSAVLEGVLERITYSNEESGYTVARVDTGRGGGELLTVVGALLGAQPGESLRMEGRWGSHPQYGKQFTVENYTTVLPATIQGIRRYLGSGLVKGIGPVFADRITTHFGLDTLDILEESPGRLIEVPGLGPKRTKNITAAWEEQKAIKEVMVFLQGVGVSTSIAVRIYKKYGDASISVVRNQPYRLAADVWGIGFLTADKIAQAVGIPHDSPDRVKAGLQYALSQSSDQGHCFLPEERLISDAVKLLQVDTGLVIECLGELASDPEGVVRETVPGPEGAPVTAVYLIPFHRAELSLAGQLRRLLRAEDDRMPAFRDVAWDKALAWLADRTGASLAPEQEEAVRLALTRKVAVLTGGPGCGKSFTVRSIVELARVKKAKVVLAAPTGRAAKRLAELTGAEASTVHRLLELKPGGDAAYDRDRPLDADLIVVDEASMLDLLLANKLVKAVAPGAHLLLVGDVDQLPSVGAGEVLGDLLAPGSPVPAVRLTRIFRQAKESGVVMNAHRINAGTPPVTQGLPDFFLFVEEETEDAARVAVDVAARKVPAKFGLDPRRDVQVLAPMHRGPAGAGSLNGLLQQAITPARPDLPEKRFGGRVFRVGDKVTQIRNNYEKGANGVFNGTVGVVTALDTVEQRLTVRTDEDEEVPYDFDELDELAHAYAVTIHRSQGSEYPAVVIPVTMSAWMMLQRNLLYTAVTRARKLVVLVGSRRAIAQAVRTVSAGRRFTALAHRLTGDALV</sequence>
<dbReference type="AlphaFoldDB" id="A0A7W7TU02"/>
<dbReference type="InterPro" id="IPR010994">
    <property type="entry name" value="RuvA_2-like"/>
</dbReference>
<dbReference type="CDD" id="cd18809">
    <property type="entry name" value="SF1_C_RecD"/>
    <property type="match status" value="1"/>
</dbReference>
<dbReference type="InterPro" id="IPR041451">
    <property type="entry name" value="RecD2_SH13"/>
</dbReference>
<dbReference type="PANTHER" id="PTHR43788">
    <property type="entry name" value="DNA2/NAM7 HELICASE FAMILY MEMBER"/>
    <property type="match status" value="1"/>
</dbReference>
<dbReference type="Gene3D" id="1.10.10.2220">
    <property type="match status" value="1"/>
</dbReference>
<dbReference type="GO" id="GO:0005524">
    <property type="term" value="F:ATP binding"/>
    <property type="evidence" value="ECO:0007669"/>
    <property type="project" value="UniProtKB-UniRule"/>
</dbReference>
<feature type="domain" description="AAA+ ATPase" evidence="4">
    <location>
        <begin position="352"/>
        <end position="549"/>
    </location>
</feature>
<comment type="similarity">
    <text evidence="3">Belongs to the RecD family. RecD2 subfamily.</text>
</comment>
<dbReference type="GO" id="GO:0003677">
    <property type="term" value="F:DNA binding"/>
    <property type="evidence" value="ECO:0007669"/>
    <property type="project" value="UniProtKB-UniRule"/>
</dbReference>
<dbReference type="Gene3D" id="1.10.150.20">
    <property type="entry name" value="5' to 3' exonuclease, C-terminal subdomain"/>
    <property type="match status" value="1"/>
</dbReference>
<dbReference type="Proteomes" id="UP000582643">
    <property type="component" value="Unassembled WGS sequence"/>
</dbReference>
<gene>
    <name evidence="3" type="primary">recD2</name>
    <name evidence="5" type="ORF">GGE06_000230</name>
</gene>
<evidence type="ECO:0000256" key="1">
    <source>
        <dbReference type="ARBA" id="ARBA00022741"/>
    </source>
</evidence>
<comment type="function">
    <text evidence="3">DNA-dependent ATPase and ATP-dependent 5'-3' DNA helicase. Has no activity on blunt DNA or DNA with 3'-overhangs, requires at least 10 bases of 5'-ssDNA for helicase activity.</text>
</comment>
<comment type="caution">
    <text evidence="5">The sequence shown here is derived from an EMBL/GenBank/DDBJ whole genome shotgun (WGS) entry which is preliminary data.</text>
</comment>
<dbReference type="InterPro" id="IPR027785">
    <property type="entry name" value="UvrD-like_helicase_C"/>
</dbReference>
<dbReference type="InterPro" id="IPR029493">
    <property type="entry name" value="RecD2-like_HHH"/>
</dbReference>
<reference evidence="5 6" key="1">
    <citation type="submission" date="2020-08" db="EMBL/GenBank/DDBJ databases">
        <title>Genomic Encyclopedia of Type Strains, Phase III (KMG-III): the genomes of soil and plant-associated and newly described type strains.</title>
        <authorList>
            <person name="Whitman W."/>
        </authorList>
    </citation>
    <scope>NUCLEOTIDE SEQUENCE [LARGE SCALE GENOMIC DNA]</scope>
    <source>
        <strain evidence="5 6">SFB5A</strain>
    </source>
</reference>
<keyword evidence="6" id="KW-1185">Reference proteome</keyword>
<dbReference type="EC" id="5.6.2.3" evidence="3"/>
<name>A0A7W7TU02_9ACTN</name>
<dbReference type="Pfam" id="PF13245">
    <property type="entry name" value="AAA_19"/>
    <property type="match status" value="1"/>
</dbReference>
<dbReference type="Gene3D" id="3.40.50.300">
    <property type="entry name" value="P-loop containing nucleotide triphosphate hydrolases"/>
    <property type="match status" value="2"/>
</dbReference>
<dbReference type="Gene3D" id="2.30.30.940">
    <property type="match status" value="1"/>
</dbReference>
<dbReference type="InterPro" id="IPR050534">
    <property type="entry name" value="Coronavir_polyprotein_1ab"/>
</dbReference>
<keyword evidence="3 5" id="KW-0378">Hydrolase</keyword>
<dbReference type="InterPro" id="IPR027417">
    <property type="entry name" value="P-loop_NTPase"/>
</dbReference>
<dbReference type="InterPro" id="IPR003593">
    <property type="entry name" value="AAA+_ATPase"/>
</dbReference>
<dbReference type="Pfam" id="PF13538">
    <property type="entry name" value="UvrD_C_2"/>
    <property type="match status" value="1"/>
</dbReference>
<dbReference type="GO" id="GO:0017116">
    <property type="term" value="F:single-stranded DNA helicase activity"/>
    <property type="evidence" value="ECO:0007669"/>
    <property type="project" value="TreeGrafter"/>
</dbReference>
<evidence type="ECO:0000313" key="5">
    <source>
        <dbReference type="EMBL" id="MBB4979342.1"/>
    </source>
</evidence>
<dbReference type="HAMAP" id="MF_01488">
    <property type="entry name" value="RecD2"/>
    <property type="match status" value="1"/>
</dbReference>
<dbReference type="InterPro" id="IPR006345">
    <property type="entry name" value="RecD2"/>
</dbReference>
<accession>A0A7W7TU02</accession>
<dbReference type="Pfam" id="PF14490">
    <property type="entry name" value="HHH_RecD2"/>
    <property type="match status" value="1"/>
</dbReference>
<dbReference type="GO" id="GO:0009338">
    <property type="term" value="C:exodeoxyribonuclease V complex"/>
    <property type="evidence" value="ECO:0007669"/>
    <property type="project" value="TreeGrafter"/>
</dbReference>
<evidence type="ECO:0000256" key="2">
    <source>
        <dbReference type="ARBA" id="ARBA00022840"/>
    </source>
</evidence>
<dbReference type="SMART" id="SM00382">
    <property type="entry name" value="AAA"/>
    <property type="match status" value="1"/>
</dbReference>
<proteinExistence type="inferred from homology"/>
<dbReference type="RefSeq" id="WP_116160880.1">
    <property type="nucleotide sequence ID" value="NZ_JACHJY010000001.1"/>
</dbReference>
<organism evidence="5 6">
    <name type="scientific">Streptomyces nymphaeiformis</name>
    <dbReference type="NCBI Taxonomy" id="2663842"/>
    <lineage>
        <taxon>Bacteria</taxon>
        <taxon>Bacillati</taxon>
        <taxon>Actinomycetota</taxon>
        <taxon>Actinomycetes</taxon>
        <taxon>Kitasatosporales</taxon>
        <taxon>Streptomycetaceae</taxon>
        <taxon>Streptomyces</taxon>
    </lineage>
</organism>
<dbReference type="GO" id="GO:0016787">
    <property type="term" value="F:hydrolase activity"/>
    <property type="evidence" value="ECO:0007669"/>
    <property type="project" value="UniProtKB-KW"/>
</dbReference>
<dbReference type="SUPFAM" id="SSF47781">
    <property type="entry name" value="RuvA domain 2-like"/>
    <property type="match status" value="1"/>
</dbReference>
<dbReference type="CDD" id="cd17933">
    <property type="entry name" value="DEXSc_RecD-like"/>
    <property type="match status" value="1"/>
</dbReference>
<evidence type="ECO:0000256" key="3">
    <source>
        <dbReference type="HAMAP-Rule" id="MF_01488"/>
    </source>
</evidence>
<comment type="catalytic activity">
    <reaction evidence="3">
        <text>ATP + H2O = ADP + phosphate + H(+)</text>
        <dbReference type="Rhea" id="RHEA:13065"/>
        <dbReference type="ChEBI" id="CHEBI:15377"/>
        <dbReference type="ChEBI" id="CHEBI:15378"/>
        <dbReference type="ChEBI" id="CHEBI:30616"/>
        <dbReference type="ChEBI" id="CHEBI:43474"/>
        <dbReference type="ChEBI" id="CHEBI:456216"/>
        <dbReference type="EC" id="5.6.2.3"/>
    </reaction>
</comment>
<dbReference type="SUPFAM" id="SSF52540">
    <property type="entry name" value="P-loop containing nucleoside triphosphate hydrolases"/>
    <property type="match status" value="2"/>
</dbReference>